<keyword evidence="2" id="KW-0012">Acyltransferase</keyword>
<evidence type="ECO:0000256" key="3">
    <source>
        <dbReference type="ARBA" id="ARBA00038502"/>
    </source>
</evidence>
<keyword evidence="1 5" id="KW-0808">Transferase</keyword>
<evidence type="ECO:0000256" key="2">
    <source>
        <dbReference type="ARBA" id="ARBA00023315"/>
    </source>
</evidence>
<dbReference type="PROSITE" id="PS51186">
    <property type="entry name" value="GNAT"/>
    <property type="match status" value="1"/>
</dbReference>
<dbReference type="PANTHER" id="PTHR43792:SF8">
    <property type="entry name" value="[RIBOSOMAL PROTEIN US5]-ALANINE N-ACETYLTRANSFERASE"/>
    <property type="match status" value="1"/>
</dbReference>
<organism evidence="5 6">
    <name type="scientific">Parasphingopyxis marina</name>
    <dbReference type="NCBI Taxonomy" id="2761622"/>
    <lineage>
        <taxon>Bacteria</taxon>
        <taxon>Pseudomonadati</taxon>
        <taxon>Pseudomonadota</taxon>
        <taxon>Alphaproteobacteria</taxon>
        <taxon>Sphingomonadales</taxon>
        <taxon>Sphingomonadaceae</taxon>
        <taxon>Parasphingopyxis</taxon>
    </lineage>
</organism>
<dbReference type="PANTHER" id="PTHR43792">
    <property type="entry name" value="GNAT FAMILY, PUTATIVE (AFU_ORTHOLOGUE AFUA_3G00765)-RELATED-RELATED"/>
    <property type="match status" value="1"/>
</dbReference>
<reference evidence="5 6" key="1">
    <citation type="submission" date="2020-08" db="EMBL/GenBank/DDBJ databases">
        <title>Draft genome sequence of Parasphingopyxis sp. GrpM-11.</title>
        <authorList>
            <person name="Oh J."/>
            <person name="Roh D.-H."/>
        </authorList>
    </citation>
    <scope>NUCLEOTIDE SEQUENCE [LARGE SCALE GENOMIC DNA]</scope>
    <source>
        <strain evidence="5 6">GrpM-11</strain>
    </source>
</reference>
<accession>A0A842HVM1</accession>
<dbReference type="InterPro" id="IPR051531">
    <property type="entry name" value="N-acetyltransferase"/>
</dbReference>
<evidence type="ECO:0000256" key="1">
    <source>
        <dbReference type="ARBA" id="ARBA00022679"/>
    </source>
</evidence>
<dbReference type="Proteomes" id="UP000564378">
    <property type="component" value="Unassembled WGS sequence"/>
</dbReference>
<dbReference type="GO" id="GO:0016747">
    <property type="term" value="F:acyltransferase activity, transferring groups other than amino-acyl groups"/>
    <property type="evidence" value="ECO:0007669"/>
    <property type="project" value="InterPro"/>
</dbReference>
<dbReference type="AlphaFoldDB" id="A0A842HVM1"/>
<comment type="similarity">
    <text evidence="3">Belongs to the acetyltransferase family. RimJ subfamily.</text>
</comment>
<dbReference type="InterPro" id="IPR016181">
    <property type="entry name" value="Acyl_CoA_acyltransferase"/>
</dbReference>
<evidence type="ECO:0000313" key="6">
    <source>
        <dbReference type="Proteomes" id="UP000564378"/>
    </source>
</evidence>
<dbReference type="EMBL" id="JACJVJ010000001">
    <property type="protein sequence ID" value="MBC2777012.1"/>
    <property type="molecule type" value="Genomic_DNA"/>
</dbReference>
<dbReference type="Gene3D" id="3.40.630.30">
    <property type="match status" value="1"/>
</dbReference>
<evidence type="ECO:0000313" key="5">
    <source>
        <dbReference type="EMBL" id="MBC2777012.1"/>
    </source>
</evidence>
<dbReference type="InterPro" id="IPR000182">
    <property type="entry name" value="GNAT_dom"/>
</dbReference>
<protein>
    <submittedName>
        <fullName evidence="5">GNAT family N-acetyltransferase</fullName>
    </submittedName>
</protein>
<sequence>MERDMFAVTKRLLLRPAWPEDAPQLAKAIADKRIVRNLVTAPWPYGLADAEQFLALPRDPQYPNFLITDRVEDPRRIIGSVGFHDREGTPELGFWLVPDRWGQGLMPEAAEAAIAAGRHCLGYGRILSGHFADNPNSGRVLQKLGFRKTGPMRQFSLARGEDVEGFEFALEAEEVEQPADIEPAMAA</sequence>
<dbReference type="SUPFAM" id="SSF55729">
    <property type="entry name" value="Acyl-CoA N-acyltransferases (Nat)"/>
    <property type="match status" value="1"/>
</dbReference>
<comment type="caution">
    <text evidence="5">The sequence shown here is derived from an EMBL/GenBank/DDBJ whole genome shotgun (WGS) entry which is preliminary data.</text>
</comment>
<evidence type="ECO:0000259" key="4">
    <source>
        <dbReference type="PROSITE" id="PS51186"/>
    </source>
</evidence>
<proteinExistence type="inferred from homology"/>
<feature type="domain" description="N-acetyltransferase" evidence="4">
    <location>
        <begin position="12"/>
        <end position="173"/>
    </location>
</feature>
<dbReference type="Pfam" id="PF13302">
    <property type="entry name" value="Acetyltransf_3"/>
    <property type="match status" value="1"/>
</dbReference>
<keyword evidence="6" id="KW-1185">Reference proteome</keyword>
<gene>
    <name evidence="5" type="ORF">H6P80_05185</name>
</gene>
<name>A0A842HVM1_9SPHN</name>